<organism evidence="1 2">
    <name type="scientific">Chitinophaga lutea</name>
    <dbReference type="NCBI Taxonomy" id="2488634"/>
    <lineage>
        <taxon>Bacteria</taxon>
        <taxon>Pseudomonadati</taxon>
        <taxon>Bacteroidota</taxon>
        <taxon>Chitinophagia</taxon>
        <taxon>Chitinophagales</taxon>
        <taxon>Chitinophagaceae</taxon>
        <taxon>Chitinophaga</taxon>
    </lineage>
</organism>
<dbReference type="EMBL" id="RPDH01000001">
    <property type="protein sequence ID" value="RPE13209.1"/>
    <property type="molecule type" value="Genomic_DNA"/>
</dbReference>
<dbReference type="Gene3D" id="3.40.50.1820">
    <property type="entry name" value="alpha/beta hydrolase"/>
    <property type="match status" value="1"/>
</dbReference>
<accession>A0A3N4Q1X4</accession>
<proteinExistence type="predicted"/>
<evidence type="ECO:0000313" key="1">
    <source>
        <dbReference type="EMBL" id="RPE13209.1"/>
    </source>
</evidence>
<dbReference type="AlphaFoldDB" id="A0A3N4Q1X4"/>
<evidence type="ECO:0000313" key="2">
    <source>
        <dbReference type="Proteomes" id="UP000278351"/>
    </source>
</evidence>
<dbReference type="Proteomes" id="UP000278351">
    <property type="component" value="Unassembled WGS sequence"/>
</dbReference>
<protein>
    <submittedName>
        <fullName evidence="1">Uncharacterized protein</fullName>
    </submittedName>
</protein>
<gene>
    <name evidence="1" type="ORF">EGT74_06675</name>
</gene>
<dbReference type="InterPro" id="IPR029058">
    <property type="entry name" value="AB_hydrolase_fold"/>
</dbReference>
<name>A0A3N4Q1X4_9BACT</name>
<dbReference type="SUPFAM" id="SSF53474">
    <property type="entry name" value="alpha/beta-Hydrolases"/>
    <property type="match status" value="1"/>
</dbReference>
<keyword evidence="2" id="KW-1185">Reference proteome</keyword>
<comment type="caution">
    <text evidence="1">The sequence shown here is derived from an EMBL/GenBank/DDBJ whole genome shotgun (WGS) entry which is preliminary data.</text>
</comment>
<reference evidence="1 2" key="1">
    <citation type="submission" date="2018-11" db="EMBL/GenBank/DDBJ databases">
        <title>Chitinophaga lutea sp.nov., isolate from arsenic contaminated soil.</title>
        <authorList>
            <person name="Zong Y."/>
        </authorList>
    </citation>
    <scope>NUCLEOTIDE SEQUENCE [LARGE SCALE GENOMIC DNA]</scope>
    <source>
        <strain evidence="1 2">ZY74</strain>
    </source>
</reference>
<sequence>MGDGTIPTDTAKKIAMPTLVMDGGKSFYFVHATADMLGKIIPVASRKTLKDQPHQAAAEAMAPVVKEFFA</sequence>